<dbReference type="GO" id="GO:0000151">
    <property type="term" value="C:ubiquitin ligase complex"/>
    <property type="evidence" value="ECO:0007669"/>
    <property type="project" value="InterPro"/>
</dbReference>
<dbReference type="InterPro" id="IPR045132">
    <property type="entry name" value="UBE4"/>
</dbReference>
<evidence type="ECO:0000256" key="10">
    <source>
        <dbReference type="ARBA" id="ARBA00022786"/>
    </source>
</evidence>
<feature type="domain" description="U-box" evidence="18">
    <location>
        <begin position="1018"/>
        <end position="1092"/>
    </location>
</feature>
<dbReference type="FunFam" id="3.30.40.10:FF:000060">
    <property type="entry name" value="ubiquitin conjugation factor E4 B"/>
    <property type="match status" value="1"/>
</dbReference>
<dbReference type="SMART" id="SM00504">
    <property type="entry name" value="Ubox"/>
    <property type="match status" value="1"/>
</dbReference>
<protein>
    <recommendedName>
        <fullName evidence="14">Ubiquitin conjugation factor E4 B</fullName>
        <ecNumber evidence="6">2.3.2.27</ecNumber>
    </recommendedName>
    <alternativeName>
        <fullName evidence="16">RING-type E3 ubiquitin transferase E4 B</fullName>
    </alternativeName>
    <alternativeName>
        <fullName evidence="15">Ubiquitin fusion degradation protein 2</fullName>
    </alternativeName>
</protein>
<keyword evidence="20" id="KW-1185">Reference proteome</keyword>
<dbReference type="Pfam" id="PF04564">
    <property type="entry name" value="U-box"/>
    <property type="match status" value="1"/>
</dbReference>
<dbReference type="SUPFAM" id="SSF57850">
    <property type="entry name" value="RING/U-box"/>
    <property type="match status" value="1"/>
</dbReference>
<dbReference type="Proteomes" id="UP000325440">
    <property type="component" value="Unassembled WGS sequence"/>
</dbReference>
<comment type="function">
    <text evidence="13">Ubiquitin-protein ligase that probably functions as an E3 ligase in conjunction with specific E1 and E2 ligases. May also function as an E4 ligase mediating the assembly of polyubiquitin chains on substrates ubiquitinated by another E3 ubiquitin ligase. May regulate myosin assembly in striated muscles together with STUB1 and VCP/p97 by targeting myosin chaperone UNC45B for proteasomal degradation.</text>
</comment>
<evidence type="ECO:0000256" key="11">
    <source>
        <dbReference type="ARBA" id="ARBA00022990"/>
    </source>
</evidence>
<keyword evidence="8" id="KW-0597">Phosphoprotein</keyword>
<evidence type="ECO:0000256" key="5">
    <source>
        <dbReference type="ARBA" id="ARBA00007434"/>
    </source>
</evidence>
<gene>
    <name evidence="19" type="ORF">CINCED_3A001238</name>
</gene>
<evidence type="ECO:0000256" key="7">
    <source>
        <dbReference type="ARBA" id="ARBA00022490"/>
    </source>
</evidence>
<evidence type="ECO:0000313" key="20">
    <source>
        <dbReference type="Proteomes" id="UP000325440"/>
    </source>
</evidence>
<evidence type="ECO:0000256" key="9">
    <source>
        <dbReference type="ARBA" id="ARBA00022679"/>
    </source>
</evidence>
<evidence type="ECO:0000256" key="15">
    <source>
        <dbReference type="ARBA" id="ARBA00081821"/>
    </source>
</evidence>
<keyword evidence="10" id="KW-0833">Ubl conjugation pathway</keyword>
<dbReference type="GO" id="GO:0006511">
    <property type="term" value="P:ubiquitin-dependent protein catabolic process"/>
    <property type="evidence" value="ECO:0007669"/>
    <property type="project" value="InterPro"/>
</dbReference>
<comment type="pathway">
    <text evidence="4">Protein modification; protein ubiquitination.</text>
</comment>
<dbReference type="InterPro" id="IPR019474">
    <property type="entry name" value="Ub_conjug_fac_E4_core"/>
</dbReference>
<evidence type="ECO:0000256" key="6">
    <source>
        <dbReference type="ARBA" id="ARBA00012483"/>
    </source>
</evidence>
<accession>A0A5E4N3X8</accession>
<dbReference type="GO" id="GO:0036503">
    <property type="term" value="P:ERAD pathway"/>
    <property type="evidence" value="ECO:0007669"/>
    <property type="project" value="InterPro"/>
</dbReference>
<evidence type="ECO:0000256" key="14">
    <source>
        <dbReference type="ARBA" id="ARBA00072779"/>
    </source>
</evidence>
<dbReference type="Pfam" id="PF10408">
    <property type="entry name" value="Ufd2P_core"/>
    <property type="match status" value="1"/>
</dbReference>
<reference evidence="19 20" key="1">
    <citation type="submission" date="2019-08" db="EMBL/GenBank/DDBJ databases">
        <authorList>
            <person name="Alioto T."/>
            <person name="Alioto T."/>
            <person name="Gomez Garrido J."/>
        </authorList>
    </citation>
    <scope>NUCLEOTIDE SEQUENCE [LARGE SCALE GENOMIC DNA]</scope>
</reference>
<dbReference type="Gene3D" id="3.30.40.10">
    <property type="entry name" value="Zinc/RING finger domain, C3HC4 (zinc finger)"/>
    <property type="match status" value="1"/>
</dbReference>
<dbReference type="EMBL" id="CABPRJ010001895">
    <property type="protein sequence ID" value="VVC39353.1"/>
    <property type="molecule type" value="Genomic_DNA"/>
</dbReference>
<dbReference type="PROSITE" id="PS51698">
    <property type="entry name" value="U_BOX"/>
    <property type="match status" value="1"/>
</dbReference>
<comment type="catalytic activity">
    <reaction evidence="1">
        <text>S-ubiquitinyl-[E2 ubiquitin-conjugating enzyme]-L-cysteine + [acceptor protein]-L-lysine = [E2 ubiquitin-conjugating enzyme]-L-cysteine + N(6)-ubiquitinyl-[acceptor protein]-L-lysine.</text>
        <dbReference type="EC" id="2.3.2.27"/>
    </reaction>
</comment>
<evidence type="ECO:0000256" key="8">
    <source>
        <dbReference type="ARBA" id="ARBA00022553"/>
    </source>
</evidence>
<name>A0A5E4N3X8_9HEMI</name>
<dbReference type="GO" id="GO:0005737">
    <property type="term" value="C:cytoplasm"/>
    <property type="evidence" value="ECO:0007669"/>
    <property type="project" value="UniProtKB-SubCell"/>
</dbReference>
<evidence type="ECO:0000256" key="2">
    <source>
        <dbReference type="ARBA" id="ARBA00004123"/>
    </source>
</evidence>
<dbReference type="InterPro" id="IPR003613">
    <property type="entry name" value="Ubox_domain"/>
</dbReference>
<keyword evidence="9" id="KW-0808">Transferase</keyword>
<evidence type="ECO:0000256" key="12">
    <source>
        <dbReference type="ARBA" id="ARBA00023242"/>
    </source>
</evidence>
<dbReference type="OrthoDB" id="20295at2759"/>
<feature type="compositionally biased region" description="Acidic residues" evidence="17">
    <location>
        <begin position="94"/>
        <end position="104"/>
    </location>
</feature>
<keyword evidence="11" id="KW-0007">Acetylation</keyword>
<comment type="similarity">
    <text evidence="5">Belongs to the ubiquitin conjugation factor E4 family.</text>
</comment>
<dbReference type="AlphaFoldDB" id="A0A5E4N3X8"/>
<evidence type="ECO:0000256" key="1">
    <source>
        <dbReference type="ARBA" id="ARBA00000900"/>
    </source>
</evidence>
<dbReference type="GO" id="GO:0034450">
    <property type="term" value="F:ubiquitin-ubiquitin ligase activity"/>
    <property type="evidence" value="ECO:0007669"/>
    <property type="project" value="InterPro"/>
</dbReference>
<organism evidence="19 20">
    <name type="scientific">Cinara cedri</name>
    <dbReference type="NCBI Taxonomy" id="506608"/>
    <lineage>
        <taxon>Eukaryota</taxon>
        <taxon>Metazoa</taxon>
        <taxon>Ecdysozoa</taxon>
        <taxon>Arthropoda</taxon>
        <taxon>Hexapoda</taxon>
        <taxon>Insecta</taxon>
        <taxon>Pterygota</taxon>
        <taxon>Neoptera</taxon>
        <taxon>Paraneoptera</taxon>
        <taxon>Hemiptera</taxon>
        <taxon>Sternorrhyncha</taxon>
        <taxon>Aphidomorpha</taxon>
        <taxon>Aphidoidea</taxon>
        <taxon>Aphididae</taxon>
        <taxon>Lachninae</taxon>
        <taxon>Cinara</taxon>
    </lineage>
</organism>
<evidence type="ECO:0000256" key="13">
    <source>
        <dbReference type="ARBA" id="ARBA00056267"/>
    </source>
</evidence>
<evidence type="ECO:0000256" key="3">
    <source>
        <dbReference type="ARBA" id="ARBA00004496"/>
    </source>
</evidence>
<sequence length="1097" mass="126224">MSGLTPEEIRRRRLARLLAINTARVPGPPPPIVSEVISPDISPLPTKITFATQSNKTNQPKDIAMEVDDSTEVKNKKDIVTSLKLPGPSKIVPEEDSGFENMDVDEPKECSCPESIRRKRPLEPSNPHDNIVFAMISTILDVSWHENIKATYYLPELSTLMKARQKFDYFELPTHLMDFISMNIIEAMCEITRKYDLYSDRPVEKSATTIALGYLFDCYKRIDIQERQYPKRNCTVMVSTALRYLRTQCINHSISLLNTVWIMDSIELIQTVTPALSPLTKFLMEDKVPGGFLSELVNRTALKPALFESIFTPILQHLYRIMFSASFVGSTHRRPIEILNELTSLTFATSKNNLPVCSLIVKQSQFLPSQVTVSGARELTYTSYLGPFLKVSLFAEDDSKIIDRLMIFNTLADKTGLIGTLRQEMQTTRTGLNKIMYNLILNLASRDTTLTYISKMLFYNEKRCKMRVDERSISGDGFMLNLLTTLQELSVKIKLEKVDPMYIFSEHSCIDLSADTRLKFSSQEVTDWLSSQSKPLVELKFSTRCWFLTLYCHHVALIPAFNKHTRRYRTVRDLQKLIDEIANSESEWKTNSVVAARNKELLKKWKIQLRKLIKSKSCGELVLYDPNLINRCIVFYSTVAEFMITLLQGTPYIPNASIIFPAEVPDILAAIPEWFVEDIADFLLFILQYAPKDIEFKLFDTLLTWILVCICYPAVFKNPYLIAKLIEVLFVLNPSIQPKTEILNNMMMSHPLSVSNLPSSLMNFYTVIESTGASSEFYDKFTIRYHISLIIKSMWECPTHRCAVIAESKTGIQFVKFVNMLINDTTFLLDESLESLKRIHEVQEQMADTATWNKLSDEIQLSRTRQLTADERQCRSYLTLAQETVDMFHYLTKDIKEPFMRPELVNRLTAMLNFNLQQLCGPKCKNLKVKTPENYGWDPRRLLKQIIDIYLHLDCDQFAAAIAADERSFRMELFEDAANRMCRVLNASKMEVMQFQNLATKANEISIQNIKKEVDFNDAPEEFRDPLMDTLMDDPVILPSSGKVMDRPVIIRHLLNSQTDPFNRQPLSEDNLTPAIELKEKIQKWKINKLKELSQKP</sequence>
<comment type="subcellular location">
    <subcellularLocation>
        <location evidence="3">Cytoplasm</location>
    </subcellularLocation>
    <subcellularLocation>
        <location evidence="2">Nucleus</location>
    </subcellularLocation>
</comment>
<dbReference type="PANTHER" id="PTHR13931:SF2">
    <property type="entry name" value="UBIQUITIN CONJUGATION FACTOR E4 B"/>
    <property type="match status" value="1"/>
</dbReference>
<evidence type="ECO:0000256" key="17">
    <source>
        <dbReference type="SAM" id="MobiDB-lite"/>
    </source>
</evidence>
<dbReference type="InterPro" id="IPR013083">
    <property type="entry name" value="Znf_RING/FYVE/PHD"/>
</dbReference>
<dbReference type="EC" id="2.3.2.27" evidence="6"/>
<proteinExistence type="inferred from homology"/>
<dbReference type="GO" id="GO:0000209">
    <property type="term" value="P:protein polyubiquitination"/>
    <property type="evidence" value="ECO:0007669"/>
    <property type="project" value="TreeGrafter"/>
</dbReference>
<evidence type="ECO:0000256" key="16">
    <source>
        <dbReference type="ARBA" id="ARBA00083610"/>
    </source>
</evidence>
<dbReference type="PANTHER" id="PTHR13931">
    <property type="entry name" value="UBIQUITINATION FACTOR E4"/>
    <property type="match status" value="1"/>
</dbReference>
<dbReference type="GO" id="GO:0005634">
    <property type="term" value="C:nucleus"/>
    <property type="evidence" value="ECO:0007669"/>
    <property type="project" value="UniProtKB-SubCell"/>
</dbReference>
<evidence type="ECO:0000256" key="4">
    <source>
        <dbReference type="ARBA" id="ARBA00004906"/>
    </source>
</evidence>
<dbReference type="UniPathway" id="UPA00143"/>
<evidence type="ECO:0000259" key="18">
    <source>
        <dbReference type="PROSITE" id="PS51698"/>
    </source>
</evidence>
<keyword evidence="12" id="KW-0539">Nucleus</keyword>
<feature type="region of interest" description="Disordered" evidence="17">
    <location>
        <begin position="90"/>
        <end position="111"/>
    </location>
</feature>
<dbReference type="CDD" id="cd16658">
    <property type="entry name" value="RING-Ubox_UBE4B"/>
    <property type="match status" value="1"/>
</dbReference>
<evidence type="ECO:0000313" key="19">
    <source>
        <dbReference type="EMBL" id="VVC39353.1"/>
    </source>
</evidence>
<keyword evidence="7" id="KW-0963">Cytoplasm</keyword>